<feature type="coiled-coil region" evidence="1">
    <location>
        <begin position="374"/>
        <end position="429"/>
    </location>
</feature>
<evidence type="ECO:0000256" key="1">
    <source>
        <dbReference type="SAM" id="Coils"/>
    </source>
</evidence>
<dbReference type="Pfam" id="PF14397">
    <property type="entry name" value="ATPgrasp_ST"/>
    <property type="match status" value="1"/>
</dbReference>
<sequence length="447" mass="51290">MEKNYVNITDDDYKSLDIDPASGAFKRYLKAGLLEMTDEKFVSDIQAFWSKHYNQKVDPVLNIAFMNLTGRKDTRVVPAYLMSSQIIPYFNDKQITVGYKDKNIYDALLKTPRSAETVLKRVRGKYFSSDNHHLSSKEAKQTLLESESDLIIKPSNTNNGIGIAKLVIRSGYLMRGEEAVTLSDLEETYGQNFIVQKAIKQHPLMAAPHPSSVNTLRMVTLRWKQEIIHLLTFARFGANNDVKDNAGGGGVCLGLTEDGKFLDIAMDEHANTYTHHPTTNFCFKDLDSIPNFEEFKQFVIDAHAQILHHDFVSWDIAMDTDGKPVCIEANFAGATWLYQLAAQKPMFGDLTEEILQKVSEENGNQNYVSPKVKLKKQKRQITRYSNKIKELENMLQEAEENAKNLRLQNKRLRRQKKMIKNKYENLLQSKSWRYTSPFRTIVKTVKK</sequence>
<dbReference type="EMBL" id="FOGT01000025">
    <property type="protein sequence ID" value="SES41304.1"/>
    <property type="molecule type" value="Genomic_DNA"/>
</dbReference>
<accession>A0A1H9X5A1</accession>
<keyword evidence="1" id="KW-0175">Coiled coil</keyword>
<protein>
    <submittedName>
        <fullName evidence="3">Sugar-transfer associated ATP-grasp</fullName>
    </submittedName>
</protein>
<proteinExistence type="predicted"/>
<evidence type="ECO:0000313" key="3">
    <source>
        <dbReference type="EMBL" id="SES41304.1"/>
    </source>
</evidence>
<reference evidence="4" key="1">
    <citation type="submission" date="2016-10" db="EMBL/GenBank/DDBJ databases">
        <authorList>
            <person name="Varghese N."/>
            <person name="Submissions S."/>
        </authorList>
    </citation>
    <scope>NUCLEOTIDE SEQUENCE [LARGE SCALE GENOMIC DNA]</scope>
    <source>
        <strain evidence="4">S9</strain>
    </source>
</reference>
<gene>
    <name evidence="3" type="ORF">SAMN05518684_12522</name>
</gene>
<organism evidence="3 4">
    <name type="scientific">Salipaludibacillus aurantiacus</name>
    <dbReference type="NCBI Taxonomy" id="1601833"/>
    <lineage>
        <taxon>Bacteria</taxon>
        <taxon>Bacillati</taxon>
        <taxon>Bacillota</taxon>
        <taxon>Bacilli</taxon>
        <taxon>Bacillales</taxon>
        <taxon>Bacillaceae</taxon>
    </lineage>
</organism>
<dbReference type="Proteomes" id="UP000198571">
    <property type="component" value="Unassembled WGS sequence"/>
</dbReference>
<evidence type="ECO:0000313" key="4">
    <source>
        <dbReference type="Proteomes" id="UP000198571"/>
    </source>
</evidence>
<name>A0A1H9X5A1_9BACI</name>
<dbReference type="OrthoDB" id="8736147at2"/>
<feature type="domain" description="Alpha-L-glutamate ligase-related protein ATP-grasp" evidence="2">
    <location>
        <begin position="82"/>
        <end position="350"/>
    </location>
</feature>
<dbReference type="InterPro" id="IPR039523">
    <property type="entry name" value="RimK-rel_E_lig_ATP-grasp"/>
</dbReference>
<dbReference type="RefSeq" id="WP_093055927.1">
    <property type="nucleotide sequence ID" value="NZ_FOGT01000025.1"/>
</dbReference>
<dbReference type="AlphaFoldDB" id="A0A1H9X5A1"/>
<dbReference type="STRING" id="1601833.SAMN05518684_12522"/>
<keyword evidence="4" id="KW-1185">Reference proteome</keyword>
<evidence type="ECO:0000259" key="2">
    <source>
        <dbReference type="Pfam" id="PF14397"/>
    </source>
</evidence>